<comment type="caution">
    <text evidence="1">The sequence shown here is derived from an EMBL/GenBank/DDBJ whole genome shotgun (WGS) entry which is preliminary data.</text>
</comment>
<proteinExistence type="predicted"/>
<keyword evidence="2" id="KW-1185">Reference proteome</keyword>
<dbReference type="EC" id="1.8.1.2" evidence="1"/>
<protein>
    <submittedName>
        <fullName evidence="1">Sulfite reductase [NADPH] subunit beta</fullName>
        <ecNumber evidence="1">1.8.1.2</ecNumber>
    </submittedName>
</protein>
<evidence type="ECO:0000313" key="1">
    <source>
        <dbReference type="EMBL" id="KAJ9056657.1"/>
    </source>
</evidence>
<organism evidence="1 2">
    <name type="scientific">Entomophthora muscae</name>
    <dbReference type="NCBI Taxonomy" id="34485"/>
    <lineage>
        <taxon>Eukaryota</taxon>
        <taxon>Fungi</taxon>
        <taxon>Fungi incertae sedis</taxon>
        <taxon>Zoopagomycota</taxon>
        <taxon>Entomophthoromycotina</taxon>
        <taxon>Entomophthoromycetes</taxon>
        <taxon>Entomophthorales</taxon>
        <taxon>Entomophthoraceae</taxon>
        <taxon>Entomophthora</taxon>
    </lineage>
</organism>
<name>A0ACC2S346_9FUNG</name>
<dbReference type="EMBL" id="QTSX02005894">
    <property type="protein sequence ID" value="KAJ9056657.1"/>
    <property type="molecule type" value="Genomic_DNA"/>
</dbReference>
<gene>
    <name evidence="1" type="primary">MET5</name>
    <name evidence="1" type="ORF">DSO57_1030736</name>
</gene>
<sequence length="885" mass="97970">MGLPGIYFLFSVGLNQAQDFLVAADLLAALSSTPALVIHIHSAAFRSSSRYAAVASWEDIRAESDTSHVFDAINRIHGTAYANVSWVGQGMGKRVVNLGLNLSSGAKDISVNLYSPDFANDLLEHVSSADVVEISDASVGFQHVVLDAIYQCEKKPKVTLPKRPSPQQVRVEQVDLESIPYVQLLQQVFKERLIIANQLASPTISQVSFGYGAILAHIQTRQTFLERLRRFQPPSELRTPLTQYLLHPNDDQYAKDLEHLLKEHHIEEFKDELKLLYRPSYWVLGGDVWWGDIGDSGFHQVLQSGEDINLLILDTHTTAKKDLGLYAMSYQSAYVASCAIYASYAHATKSLLEAHRFPGTSVVLAYLPVSSSDSLTSVRLIKDSKVAVDTGKWPLYRWDPHLETVNLTLDSAVIKEELDKFLKREEQVYELSSKFPVLAPASFDAHLQKSIGIRKSTARDAVAKLLSGLNKNVPMTILYGSDGGNADRVAKLLEKSAQARNFPVKRLAANDITQEEFLASKLTILVVSTAGQGEFPMNARNFWKRLAEFPSLDGIQFGVFGLGDSHYWPNAGDEAYFNQPARDLQAKLIQKGAHALTDVGLGDDQAPEGYMSAYREWEPALWQALGNDQEVAIIEEPKVSDDQMKVASNFLRGTILENLDDRSTGCLPEADTKLTKFHGIYQQDDRDLREERIERGLEPKYSFMVRVRVPGGVASPHQWLAMDGISDQLANCTIKLTTRQAFQFHGVLKWNLRPTLQAINKVAMDTLAACGDVNRNVMVSCHGSPIVHAQVNGFARDLSRHLSPQTSAYAEIWLDKVLVGGPVVVDHEPLYGPTYLPRKFKIAIAIPPNNDVDVHAHCLGFVAILDGDSVTGYTVTVGGWHGGNS</sequence>
<keyword evidence="1" id="KW-0560">Oxidoreductase</keyword>
<accession>A0ACC2S346</accession>
<evidence type="ECO:0000313" key="2">
    <source>
        <dbReference type="Proteomes" id="UP001165960"/>
    </source>
</evidence>
<reference evidence="1" key="1">
    <citation type="submission" date="2022-04" db="EMBL/GenBank/DDBJ databases">
        <title>Genome of the entomopathogenic fungus Entomophthora muscae.</title>
        <authorList>
            <person name="Elya C."/>
            <person name="Lovett B.R."/>
            <person name="Lee E."/>
            <person name="Macias A.M."/>
            <person name="Hajek A.E."/>
            <person name="De Bivort B.L."/>
            <person name="Kasson M.T."/>
            <person name="De Fine Licht H.H."/>
            <person name="Stajich J.E."/>
        </authorList>
    </citation>
    <scope>NUCLEOTIDE SEQUENCE</scope>
    <source>
        <strain evidence="1">Berkeley</strain>
    </source>
</reference>
<dbReference type="Proteomes" id="UP001165960">
    <property type="component" value="Unassembled WGS sequence"/>
</dbReference>